<organism evidence="2 3">
    <name type="scientific">Aristolochia fimbriata</name>
    <name type="common">White veined hardy Dutchman's pipe vine</name>
    <dbReference type="NCBI Taxonomy" id="158543"/>
    <lineage>
        <taxon>Eukaryota</taxon>
        <taxon>Viridiplantae</taxon>
        <taxon>Streptophyta</taxon>
        <taxon>Embryophyta</taxon>
        <taxon>Tracheophyta</taxon>
        <taxon>Spermatophyta</taxon>
        <taxon>Magnoliopsida</taxon>
        <taxon>Magnoliidae</taxon>
        <taxon>Piperales</taxon>
        <taxon>Aristolochiaceae</taxon>
        <taxon>Aristolochia</taxon>
    </lineage>
</organism>
<reference evidence="2 3" key="1">
    <citation type="submission" date="2021-07" db="EMBL/GenBank/DDBJ databases">
        <title>The Aristolochia fimbriata genome: insights into angiosperm evolution, floral development and chemical biosynthesis.</title>
        <authorList>
            <person name="Jiao Y."/>
        </authorList>
    </citation>
    <scope>NUCLEOTIDE SEQUENCE [LARGE SCALE GENOMIC DNA]</scope>
    <source>
        <strain evidence="2">IBCAS-2021</strain>
        <tissue evidence="2">Leaf</tissue>
    </source>
</reference>
<gene>
    <name evidence="2" type="ORF">H6P81_012811</name>
</gene>
<name>A0AAV7ED70_ARIFI</name>
<dbReference type="EMBL" id="JAINDJ010000005">
    <property type="protein sequence ID" value="KAG9446683.1"/>
    <property type="molecule type" value="Genomic_DNA"/>
</dbReference>
<evidence type="ECO:0000313" key="3">
    <source>
        <dbReference type="Proteomes" id="UP000825729"/>
    </source>
</evidence>
<sequence>MRFKDIREKRQKRKNGDDSSPECNLDSWGSNDGEKNWRPTPKIRNCAGFLEWQEMRGLWNVEPSPVKMARYWKVLNTGSCIRRPSKMCFFVASRTRLGCRWMRWLVDLARKGFLFRPASSMLSIEGLDNYMKKLISNGRQVHCRRCLWCGGGIILLHGSRVSRRRPMGASLPVWEHEREDVIRVGRGYAKRHSGTGCMSTSPSGPKEERREQNEFGVGARRGCNLKTDFHLSLLDHLG</sequence>
<dbReference type="AlphaFoldDB" id="A0AAV7ED70"/>
<keyword evidence="3" id="KW-1185">Reference proteome</keyword>
<evidence type="ECO:0000313" key="2">
    <source>
        <dbReference type="EMBL" id="KAG9446683.1"/>
    </source>
</evidence>
<feature type="region of interest" description="Disordered" evidence="1">
    <location>
        <begin position="191"/>
        <end position="215"/>
    </location>
</feature>
<accession>A0AAV7ED70</accession>
<protein>
    <submittedName>
        <fullName evidence="2">Uncharacterized protein</fullName>
    </submittedName>
</protein>
<comment type="caution">
    <text evidence="2">The sequence shown here is derived from an EMBL/GenBank/DDBJ whole genome shotgun (WGS) entry which is preliminary data.</text>
</comment>
<evidence type="ECO:0000256" key="1">
    <source>
        <dbReference type="SAM" id="MobiDB-lite"/>
    </source>
</evidence>
<feature type="region of interest" description="Disordered" evidence="1">
    <location>
        <begin position="1"/>
        <end position="36"/>
    </location>
</feature>
<proteinExistence type="predicted"/>
<dbReference type="Proteomes" id="UP000825729">
    <property type="component" value="Unassembled WGS sequence"/>
</dbReference>